<organism evidence="1 2">
    <name type="scientific">Lihuaxuella thermophila</name>
    <dbReference type="NCBI Taxonomy" id="1173111"/>
    <lineage>
        <taxon>Bacteria</taxon>
        <taxon>Bacillati</taxon>
        <taxon>Bacillota</taxon>
        <taxon>Bacilli</taxon>
        <taxon>Bacillales</taxon>
        <taxon>Thermoactinomycetaceae</taxon>
        <taxon>Lihuaxuella</taxon>
    </lineage>
</organism>
<protein>
    <submittedName>
        <fullName evidence="1">Uncharacterized protein</fullName>
    </submittedName>
</protein>
<gene>
    <name evidence="1" type="ORF">SAMN05444955_103316</name>
</gene>
<evidence type="ECO:0000313" key="1">
    <source>
        <dbReference type="EMBL" id="SEM94634.1"/>
    </source>
</evidence>
<dbReference type="RefSeq" id="WP_089965985.1">
    <property type="nucleotide sequence ID" value="NZ_FOCQ01000003.1"/>
</dbReference>
<sequence length="180" mass="20621">MKADATSIPSAYQQAVLRWKQGHQIFHVLLVVMNTALEVSLDSVRHRDWSCVSSSLQRLTVLFNASTAVMKYSADFPRHLYEDLIRPSMMPPFLSPGFSGQLNTEHHVMLENFRNLRTMLMKELGEVQQWPADLAKAWTSLVKSQVYNRKHHGLVCQKFVDGGTSLLREFYANKPDLSKE</sequence>
<reference evidence="1 2" key="1">
    <citation type="submission" date="2016-10" db="EMBL/GenBank/DDBJ databases">
        <authorList>
            <person name="de Groot N.N."/>
        </authorList>
    </citation>
    <scope>NUCLEOTIDE SEQUENCE [LARGE SCALE GENOMIC DNA]</scope>
    <source>
        <strain evidence="1 2">DSM 46701</strain>
    </source>
</reference>
<name>A0A1H8CJN3_9BACL</name>
<keyword evidence="2" id="KW-1185">Reference proteome</keyword>
<dbReference type="OrthoDB" id="2987626at2"/>
<evidence type="ECO:0000313" key="2">
    <source>
        <dbReference type="Proteomes" id="UP000199695"/>
    </source>
</evidence>
<dbReference type="STRING" id="1173111.SAMN05444955_103316"/>
<proteinExistence type="predicted"/>
<dbReference type="EMBL" id="FOCQ01000003">
    <property type="protein sequence ID" value="SEM94634.1"/>
    <property type="molecule type" value="Genomic_DNA"/>
</dbReference>
<dbReference type="Proteomes" id="UP000199695">
    <property type="component" value="Unassembled WGS sequence"/>
</dbReference>
<accession>A0A1H8CJN3</accession>
<dbReference type="AlphaFoldDB" id="A0A1H8CJN3"/>